<reference evidence="2" key="1">
    <citation type="submission" date="2020-11" db="EMBL/GenBank/DDBJ databases">
        <authorList>
            <person name="Whitehead M."/>
        </authorList>
    </citation>
    <scope>NUCLEOTIDE SEQUENCE</scope>
    <source>
        <strain evidence="2">EGII</strain>
    </source>
</reference>
<evidence type="ECO:0000313" key="2">
    <source>
        <dbReference type="EMBL" id="CAD7013115.1"/>
    </source>
</evidence>
<evidence type="ECO:0000313" key="3">
    <source>
        <dbReference type="Proteomes" id="UP000606786"/>
    </source>
</evidence>
<feature type="signal peptide" evidence="1">
    <location>
        <begin position="1"/>
        <end position="20"/>
    </location>
</feature>
<proteinExistence type="predicted"/>
<evidence type="ECO:0000256" key="1">
    <source>
        <dbReference type="SAM" id="SignalP"/>
    </source>
</evidence>
<sequence length="496" mass="57234">MLILLLRYFFVYWILLGGSASEETLLRDLNLELKDYPIAGCKLRCMHRLRKHRFTGDLTPNQACTDHCNRDNTTTVKQLEKYRYIQLNYRMILVCRDDKSLTFRILHVRSVGNATQINGAEIPRHATQRATNGNEYKNILFKKKDEEHTAFTLSMDIRDPMQATMTNPNGDSEQMSELSDAIFMVKVQSDTNATTVYMSYENFFTITDLNNFTTYTISAVAVTAKHEYTIVTKGEKFSTLQHDYTPDRTCSYFILYYDESGADMISMEIRNSPKGALENRAPFVSYNLMALVRPITVLSHIIRKGEVAFVQKLLQAVKVLKCRSLFSRDHNQQLCHSRTMALSKATSNVNQFPYSSSHITSIHSKFRLSISLDTLKPSQEPSFCQPRQLYTYTLENLTFSAVYKVGILAKNTKNASKESAMKWLKIQTPSCAEWYNYNFTICPPFPPKNLKVDRKYIRESTYSLNVTWDKPEHPISSYIIVIVDGFDTFGREYNFN</sequence>
<keyword evidence="3" id="KW-1185">Reference proteome</keyword>
<feature type="chain" id="PRO_5032442967" evidence="1">
    <location>
        <begin position="21"/>
        <end position="496"/>
    </location>
</feature>
<name>A0A811VB59_CERCA</name>
<accession>A0A811VB59</accession>
<comment type="caution">
    <text evidence="2">The sequence shown here is derived from an EMBL/GenBank/DDBJ whole genome shotgun (WGS) entry which is preliminary data.</text>
</comment>
<dbReference type="AlphaFoldDB" id="A0A811VB59"/>
<organism evidence="2 3">
    <name type="scientific">Ceratitis capitata</name>
    <name type="common">Mediterranean fruit fly</name>
    <name type="synonym">Tephritis capitata</name>
    <dbReference type="NCBI Taxonomy" id="7213"/>
    <lineage>
        <taxon>Eukaryota</taxon>
        <taxon>Metazoa</taxon>
        <taxon>Ecdysozoa</taxon>
        <taxon>Arthropoda</taxon>
        <taxon>Hexapoda</taxon>
        <taxon>Insecta</taxon>
        <taxon>Pterygota</taxon>
        <taxon>Neoptera</taxon>
        <taxon>Endopterygota</taxon>
        <taxon>Diptera</taxon>
        <taxon>Brachycera</taxon>
        <taxon>Muscomorpha</taxon>
        <taxon>Tephritoidea</taxon>
        <taxon>Tephritidae</taxon>
        <taxon>Ceratitis</taxon>
        <taxon>Ceratitis</taxon>
    </lineage>
</organism>
<dbReference type="Proteomes" id="UP000606786">
    <property type="component" value="Unassembled WGS sequence"/>
</dbReference>
<gene>
    <name evidence="2" type="ORF">CCAP1982_LOCUS21188</name>
</gene>
<protein>
    <submittedName>
        <fullName evidence="2">(Mediterranean fruit fly) hypothetical protein</fullName>
    </submittedName>
</protein>
<dbReference type="EMBL" id="CAJHJT010000056">
    <property type="protein sequence ID" value="CAD7013115.1"/>
    <property type="molecule type" value="Genomic_DNA"/>
</dbReference>
<keyword evidence="1" id="KW-0732">Signal</keyword>
<dbReference type="OrthoDB" id="3256376at2759"/>
<feature type="non-terminal residue" evidence="2">
    <location>
        <position position="496"/>
    </location>
</feature>